<name>A0A2N9H5D0_FAGSY</name>
<organism evidence="1">
    <name type="scientific">Fagus sylvatica</name>
    <name type="common">Beechnut</name>
    <dbReference type="NCBI Taxonomy" id="28930"/>
    <lineage>
        <taxon>Eukaryota</taxon>
        <taxon>Viridiplantae</taxon>
        <taxon>Streptophyta</taxon>
        <taxon>Embryophyta</taxon>
        <taxon>Tracheophyta</taxon>
        <taxon>Spermatophyta</taxon>
        <taxon>Magnoliopsida</taxon>
        <taxon>eudicotyledons</taxon>
        <taxon>Gunneridae</taxon>
        <taxon>Pentapetalae</taxon>
        <taxon>rosids</taxon>
        <taxon>fabids</taxon>
        <taxon>Fagales</taxon>
        <taxon>Fagaceae</taxon>
        <taxon>Fagus</taxon>
    </lineage>
</organism>
<gene>
    <name evidence="1" type="ORF">FSB_LOCUS37548</name>
</gene>
<accession>A0A2N9H5D0</accession>
<evidence type="ECO:0000313" key="1">
    <source>
        <dbReference type="EMBL" id="SPD09666.1"/>
    </source>
</evidence>
<proteinExistence type="predicted"/>
<protein>
    <submittedName>
        <fullName evidence="1">Uncharacterized protein</fullName>
    </submittedName>
</protein>
<dbReference type="AlphaFoldDB" id="A0A2N9H5D0"/>
<reference evidence="1" key="1">
    <citation type="submission" date="2018-02" db="EMBL/GenBank/DDBJ databases">
        <authorList>
            <person name="Cohen D.B."/>
            <person name="Kent A.D."/>
        </authorList>
    </citation>
    <scope>NUCLEOTIDE SEQUENCE</scope>
</reference>
<sequence length="54" mass="5342">MAACGDAVLDRGRIRSKGVIGVGVAVPGAEPLAIGMGDGEGESGRGDTIIVMRC</sequence>
<dbReference type="EMBL" id="OIVN01003227">
    <property type="protein sequence ID" value="SPD09666.1"/>
    <property type="molecule type" value="Genomic_DNA"/>
</dbReference>